<evidence type="ECO:0000256" key="2">
    <source>
        <dbReference type="SAM" id="SignalP"/>
    </source>
</evidence>
<dbReference type="PROSITE" id="PS51257">
    <property type="entry name" value="PROKAR_LIPOPROTEIN"/>
    <property type="match status" value="1"/>
</dbReference>
<accession>A0ABU9E4F1</accession>
<dbReference type="Proteomes" id="UP001484239">
    <property type="component" value="Unassembled WGS sequence"/>
</dbReference>
<evidence type="ECO:0000313" key="3">
    <source>
        <dbReference type="EMBL" id="MEK9499605.1"/>
    </source>
</evidence>
<keyword evidence="2" id="KW-0732">Signal</keyword>
<organism evidence="3 4">
    <name type="scientific">Gaopeijia maritima</name>
    <dbReference type="NCBI Taxonomy" id="3119007"/>
    <lineage>
        <taxon>Bacteria</taxon>
        <taxon>Pseudomonadati</taxon>
        <taxon>Gemmatimonadota</taxon>
        <taxon>Longimicrobiia</taxon>
        <taxon>Gaopeijiales</taxon>
        <taxon>Gaopeijiaceae</taxon>
        <taxon>Gaopeijia</taxon>
    </lineage>
</organism>
<feature type="compositionally biased region" description="Polar residues" evidence="1">
    <location>
        <begin position="176"/>
        <end position="188"/>
    </location>
</feature>
<proteinExistence type="predicted"/>
<feature type="chain" id="PRO_5047378103" description="Lipoprotein" evidence="2">
    <location>
        <begin position="21"/>
        <end position="188"/>
    </location>
</feature>
<reference evidence="3 4" key="1">
    <citation type="submission" date="2024-02" db="EMBL/GenBank/DDBJ databases">
        <title>A novel Gemmatimonadota bacterium.</title>
        <authorList>
            <person name="Du Z.-J."/>
            <person name="Ye Y.-Q."/>
        </authorList>
    </citation>
    <scope>NUCLEOTIDE SEQUENCE [LARGE SCALE GENOMIC DNA]</scope>
    <source>
        <strain evidence="3 4">DH-20</strain>
    </source>
</reference>
<dbReference type="EMBL" id="JBBHLI010000001">
    <property type="protein sequence ID" value="MEK9499605.1"/>
    <property type="molecule type" value="Genomic_DNA"/>
</dbReference>
<evidence type="ECO:0000313" key="4">
    <source>
        <dbReference type="Proteomes" id="UP001484239"/>
    </source>
</evidence>
<comment type="caution">
    <text evidence="3">The sequence shown here is derived from an EMBL/GenBank/DDBJ whole genome shotgun (WGS) entry which is preliminary data.</text>
</comment>
<feature type="region of interest" description="Disordered" evidence="1">
    <location>
        <begin position="166"/>
        <end position="188"/>
    </location>
</feature>
<evidence type="ECO:0000256" key="1">
    <source>
        <dbReference type="SAM" id="MobiDB-lite"/>
    </source>
</evidence>
<keyword evidence="4" id="KW-1185">Reference proteome</keyword>
<protein>
    <recommendedName>
        <fullName evidence="5">Lipoprotein</fullName>
    </recommendedName>
</protein>
<feature type="signal peptide" evidence="2">
    <location>
        <begin position="1"/>
        <end position="20"/>
    </location>
</feature>
<evidence type="ECO:0008006" key="5">
    <source>
        <dbReference type="Google" id="ProtNLM"/>
    </source>
</evidence>
<sequence>MNIRPPARSVLGGLSLVAVALTTAGCGDGSDILMAAPAPIEVSGQAVHYFTTAVTHSETPTEGGMESRTTDIIRLSGDLDGYILYHPTTTIDFAAQTLVNTGVQFFSGTVAGGEPVVLYDDSFRFEVDLATGATLGTVHLGRSASSPHPSTWWECDLEIVGTGSTPEGDGLADYTGSCTQQGTASGGQ</sequence>
<dbReference type="RefSeq" id="WP_405276455.1">
    <property type="nucleotide sequence ID" value="NZ_CP144380.1"/>
</dbReference>
<gene>
    <name evidence="3" type="ORF">WI372_01245</name>
</gene>
<name>A0ABU9E4F1_9BACT</name>